<accession>A0AAV9UFX2</accession>
<sequence>MYVLHIKTVLILHIQNPSITRLIYFHRSTGKLPGYLFTLDHLWRLDGDDLIANSDTTNLDKDLTILNAWLLRSTSLILVTEPGDDAAAVSANTTIDRVEVFFAKNRALKPDEQQYLNRLIETVQTDCSYTRLLACIAKGCQAKIQARLGKLRNLLLPFTELEPVGDPSILLQFDELLKDPVLIEILEIEYFSQESQFAVRVQKSWGAVRRRFLEVDEDSFVPVTKLVDAAFHLGHESLIPLLGNLLVRRLKKLGEYSTAARCINHYAHHRVGKPRLANLIVTDVLSGQTYPTCSNDQPTSRPPGERNRVPDDRSRSPSPENDSSIIRLRSPHRRSGNPSDSERSPGTQHEARFDTQVTVFGTLNHIAKASDLQLMSLDKIWTKFPDFEDDCWTFRQGDLKPHSQCSLAAYLKNRFPSRGLMEMGISRLCCWACDASIAMDPERLPAVLVCLESLQRLSQDTERRDDRISSDNKKPITGIRPKPSKQHLEILNSLALLSVTEARGDAGAISIDIKPDSMTVFISKNRPLRPKELQSLQQLADILKDIAQGTNASDQKKIMFALRDCVVDACKQRILSRLCKLQVLLNPEDPKYKAPTVSKIDKQDLARIAEIFDEGQTKHILGIDNDYTQPLEDRVRKHWAQANRVLLRDGNTLSTRQLRSLVALAWHLGKDLLGQVIGRTAVQRLKKLGDYFKVAAVLLHYAESPQYQKAMQRIEFVDVLANISIATKPDKEFSGESDRGSRNTQPRLTRTSDSRSASPGNESERRDRERSPRPSKQRVTVLETLKWAAEQHGLPTLTLETVKQHYPTFRDQEWSYGTEELQKPLIVNSSEEEHTINFTVTGVFLDIQMRTEGS</sequence>
<evidence type="ECO:0000313" key="2">
    <source>
        <dbReference type="EMBL" id="KAK6341438.1"/>
    </source>
</evidence>
<feature type="region of interest" description="Disordered" evidence="1">
    <location>
        <begin position="290"/>
        <end position="352"/>
    </location>
</feature>
<protein>
    <submittedName>
        <fullName evidence="2">Uncharacterized protein</fullName>
    </submittedName>
</protein>
<name>A0AAV9UFX2_9PEZI</name>
<feature type="compositionally biased region" description="Basic and acidic residues" evidence="1">
    <location>
        <begin position="762"/>
        <end position="772"/>
    </location>
</feature>
<feature type="region of interest" description="Disordered" evidence="1">
    <location>
        <begin position="730"/>
        <end position="778"/>
    </location>
</feature>
<feature type="compositionally biased region" description="Polar residues" evidence="1">
    <location>
        <begin position="290"/>
        <end position="299"/>
    </location>
</feature>
<dbReference type="EMBL" id="JAVHNQ010000007">
    <property type="protein sequence ID" value="KAK6341438.1"/>
    <property type="molecule type" value="Genomic_DNA"/>
</dbReference>
<dbReference type="Proteomes" id="UP001375240">
    <property type="component" value="Unassembled WGS sequence"/>
</dbReference>
<keyword evidence="3" id="KW-1185">Reference proteome</keyword>
<reference evidence="2 3" key="1">
    <citation type="submission" date="2019-10" db="EMBL/GenBank/DDBJ databases">
        <authorList>
            <person name="Palmer J.M."/>
        </authorList>
    </citation>
    <scope>NUCLEOTIDE SEQUENCE [LARGE SCALE GENOMIC DNA]</scope>
    <source>
        <strain evidence="2 3">TWF696</strain>
    </source>
</reference>
<comment type="caution">
    <text evidence="2">The sequence shown here is derived from an EMBL/GenBank/DDBJ whole genome shotgun (WGS) entry which is preliminary data.</text>
</comment>
<feature type="compositionally biased region" description="Basic and acidic residues" evidence="1">
    <location>
        <begin position="730"/>
        <end position="741"/>
    </location>
</feature>
<feature type="compositionally biased region" description="Polar residues" evidence="1">
    <location>
        <begin position="336"/>
        <end position="347"/>
    </location>
</feature>
<proteinExistence type="predicted"/>
<evidence type="ECO:0000313" key="3">
    <source>
        <dbReference type="Proteomes" id="UP001375240"/>
    </source>
</evidence>
<feature type="compositionally biased region" description="Basic and acidic residues" evidence="1">
    <location>
        <begin position="303"/>
        <end position="315"/>
    </location>
</feature>
<feature type="compositionally biased region" description="Polar residues" evidence="1">
    <location>
        <begin position="742"/>
        <end position="761"/>
    </location>
</feature>
<feature type="region of interest" description="Disordered" evidence="1">
    <location>
        <begin position="461"/>
        <end position="481"/>
    </location>
</feature>
<organism evidence="2 3">
    <name type="scientific">Orbilia brochopaga</name>
    <dbReference type="NCBI Taxonomy" id="3140254"/>
    <lineage>
        <taxon>Eukaryota</taxon>
        <taxon>Fungi</taxon>
        <taxon>Dikarya</taxon>
        <taxon>Ascomycota</taxon>
        <taxon>Pezizomycotina</taxon>
        <taxon>Orbiliomycetes</taxon>
        <taxon>Orbiliales</taxon>
        <taxon>Orbiliaceae</taxon>
        <taxon>Orbilia</taxon>
    </lineage>
</organism>
<evidence type="ECO:0000256" key="1">
    <source>
        <dbReference type="SAM" id="MobiDB-lite"/>
    </source>
</evidence>
<feature type="compositionally biased region" description="Basic and acidic residues" evidence="1">
    <location>
        <begin position="461"/>
        <end position="474"/>
    </location>
</feature>
<gene>
    <name evidence="2" type="ORF">TWF696_008512</name>
</gene>
<dbReference type="AlphaFoldDB" id="A0AAV9UFX2"/>